<comment type="caution">
    <text evidence="2">The sequence shown here is derived from an EMBL/GenBank/DDBJ whole genome shotgun (WGS) entry which is preliminary data.</text>
</comment>
<gene>
    <name evidence="2" type="ORF">HCUR_00277</name>
</gene>
<protein>
    <submittedName>
        <fullName evidence="2">Uncharacterized protein</fullName>
    </submittedName>
</protein>
<evidence type="ECO:0000313" key="3">
    <source>
        <dbReference type="Proteomes" id="UP000239425"/>
    </source>
</evidence>
<dbReference type="Proteomes" id="UP000239425">
    <property type="component" value="Unassembled WGS sequence"/>
</dbReference>
<proteinExistence type="predicted"/>
<evidence type="ECO:0000256" key="1">
    <source>
        <dbReference type="SAM" id="Phobius"/>
    </source>
</evidence>
<accession>A0A2S5RD91</accession>
<keyword evidence="3" id="KW-1185">Reference proteome</keyword>
<keyword evidence="1" id="KW-1133">Transmembrane helix</keyword>
<feature type="transmembrane region" description="Helical" evidence="1">
    <location>
        <begin position="37"/>
        <end position="56"/>
    </location>
</feature>
<sequence length="80" mass="9414">MAYLTVVKKILSPTIKKTSLTRIVKNHRRHGFIIDHVSYYAVSFIFLIIIHCLNFIKLSFFRIVVKYFITLDSFPVLDPI</sequence>
<keyword evidence="1" id="KW-0812">Transmembrane</keyword>
<evidence type="ECO:0000313" key="2">
    <source>
        <dbReference type="EMBL" id="PPE05319.1"/>
    </source>
</evidence>
<dbReference type="EMBL" id="PHHC01000065">
    <property type="protein sequence ID" value="PPE05319.1"/>
    <property type="molecule type" value="Genomic_DNA"/>
</dbReference>
<dbReference type="AlphaFoldDB" id="A0A2S5RD91"/>
<keyword evidence="1" id="KW-0472">Membrane</keyword>
<organism evidence="2 3">
    <name type="scientific">Holospora curviuscula</name>
    <dbReference type="NCBI Taxonomy" id="1082868"/>
    <lineage>
        <taxon>Bacteria</taxon>
        <taxon>Pseudomonadati</taxon>
        <taxon>Pseudomonadota</taxon>
        <taxon>Alphaproteobacteria</taxon>
        <taxon>Holosporales</taxon>
        <taxon>Holosporaceae</taxon>
        <taxon>Holospora</taxon>
    </lineage>
</organism>
<reference evidence="2 3" key="1">
    <citation type="submission" date="2017-11" db="EMBL/GenBank/DDBJ databases">
        <title>Comparative genomic analysis of Holospora spp., intranuclear symbionts of paramecia.</title>
        <authorList>
            <person name="Garushyants S.K."/>
            <person name="Beliavskaya A."/>
            <person name="Malko D.B."/>
            <person name="Logacheva M.D."/>
            <person name="Rautian M.S."/>
            <person name="Gelfand M.S."/>
        </authorList>
    </citation>
    <scope>NUCLEOTIDE SEQUENCE [LARGE SCALE GENOMIC DNA]</scope>
    <source>
        <strain evidence="3">02AZ16</strain>
    </source>
</reference>
<name>A0A2S5RD91_9PROT</name>